<accession>A0A3A8JLF7</accession>
<sequence length="386" mass="44390">MGPFALRGFPLGLQPARNSIVKAPSLVPVLSAIPVCPVPQMGLRELERIRLILRGGSVIDWRRMHFQSRDEVDRFLRLCQLDVSRSFDDDWARTVLADAVEYLRKTFDYRVADAVAQPEEIHDLFLFASGAKGLARYRRIACIVLKVMHVIQHIEGRDLLFRLAASEAELAEMVTEKVLGVAREMQELGLPIVEFAHSIKTRDSLVTKLIAKKETVAAQVYDRTRFRVITRTRADLLPVLYFLTQRLFPFNFVVPGQTENTLLPFKGLLAENPHFEQFIPQLHLDRDFEDREDRMGNAFSGTSYRVLNFVVDLPLRMDPYLPPPESDTRLRKGRVTFALVEFQIADEETARRNEVGDNAHESYKRRQKRRVLNRLSRGLVVPKRQG</sequence>
<reference evidence="2" key="1">
    <citation type="submission" date="2018-09" db="EMBL/GenBank/DDBJ databases">
        <authorList>
            <person name="Livingstone P.G."/>
            <person name="Whitworth D.E."/>
        </authorList>
    </citation>
    <scope>NUCLEOTIDE SEQUENCE [LARGE SCALE GENOMIC DNA]</scope>
    <source>
        <strain evidence="2">CA054A</strain>
    </source>
</reference>
<comment type="caution">
    <text evidence="1">The sequence shown here is derived from an EMBL/GenBank/DDBJ whole genome shotgun (WGS) entry which is preliminary data.</text>
</comment>
<evidence type="ECO:0000313" key="2">
    <source>
        <dbReference type="Proteomes" id="UP000268094"/>
    </source>
</evidence>
<organism evidence="1 2">
    <name type="scientific">Corallococcus terminator</name>
    <dbReference type="NCBI Taxonomy" id="2316733"/>
    <lineage>
        <taxon>Bacteria</taxon>
        <taxon>Pseudomonadati</taxon>
        <taxon>Myxococcota</taxon>
        <taxon>Myxococcia</taxon>
        <taxon>Myxococcales</taxon>
        <taxon>Cystobacterineae</taxon>
        <taxon>Myxococcaceae</taxon>
        <taxon>Corallococcus</taxon>
    </lineage>
</organism>
<evidence type="ECO:0000313" key="1">
    <source>
        <dbReference type="EMBL" id="RKG90353.1"/>
    </source>
</evidence>
<proteinExistence type="predicted"/>
<dbReference type="EMBL" id="RAVZ01000057">
    <property type="protein sequence ID" value="RKG90353.1"/>
    <property type="molecule type" value="Genomic_DNA"/>
</dbReference>
<name>A0A3A8JLF7_9BACT</name>
<dbReference type="Proteomes" id="UP000268094">
    <property type="component" value="Unassembled WGS sequence"/>
</dbReference>
<keyword evidence="2" id="KW-1185">Reference proteome</keyword>
<protein>
    <submittedName>
        <fullName evidence="1">TIGR04552 family protein</fullName>
    </submittedName>
</protein>
<dbReference type="InterPro" id="IPR030824">
    <property type="entry name" value="CHP04562"/>
</dbReference>
<dbReference type="AlphaFoldDB" id="A0A3A8JLF7"/>
<dbReference type="OrthoDB" id="5496958at2"/>
<gene>
    <name evidence="1" type="ORF">D7V88_11255</name>
</gene>
<dbReference type="NCBIfam" id="TIGR04562">
    <property type="entry name" value="TIGR04552 family protein"/>
    <property type="match status" value="1"/>
</dbReference>
<dbReference type="NCBIfam" id="TIGR04552">
    <property type="entry name" value="TIGR04552 family protein"/>
    <property type="match status" value="1"/>
</dbReference>